<dbReference type="InterPro" id="IPR042100">
    <property type="entry name" value="Bug_dom1"/>
</dbReference>
<evidence type="ECO:0000256" key="1">
    <source>
        <dbReference type="ARBA" id="ARBA00006987"/>
    </source>
</evidence>
<dbReference type="Proteomes" id="UP001378188">
    <property type="component" value="Unassembled WGS sequence"/>
</dbReference>
<proteinExistence type="inferred from homology"/>
<dbReference type="PANTHER" id="PTHR42928">
    <property type="entry name" value="TRICARBOXYLATE-BINDING PROTEIN"/>
    <property type="match status" value="1"/>
</dbReference>
<comment type="caution">
    <text evidence="2">The sequence shown here is derived from an EMBL/GenBank/DDBJ whole genome shotgun (WGS) entry which is preliminary data.</text>
</comment>
<dbReference type="Gene3D" id="3.40.190.150">
    <property type="entry name" value="Bordetella uptake gene, domain 1"/>
    <property type="match status" value="1"/>
</dbReference>
<evidence type="ECO:0000313" key="3">
    <source>
        <dbReference type="Proteomes" id="UP001378188"/>
    </source>
</evidence>
<sequence length="304" mass="32049">MPATALADEYPDGTVTLLVGYAPGGGTDLVARTLADGLARKWDETVIVENRPGGTGTIGIRTLQQAKPDGYTLGVWTDSDVGNSAVRDDLDYDLVDDFEQITQLAAGATMLVANPKAPVKNFDEFIAYSKENPGKLNFAVVSGGGMHLDTLRINDAAGVETAIIGYPGTGPALNDVVAGHVDILLLPLGAALPYIEAGTLQPIAVGSPEPWPGLPDVPTMSDTIPGLETTFFYGLAGPKGMSEELKNKISTAVQEVLKDPEIAAKFEARGFLPTESSPEHFKKVLSNKLDVSRSTAEKTGLKQN</sequence>
<dbReference type="Pfam" id="PF03401">
    <property type="entry name" value="TctC"/>
    <property type="match status" value="1"/>
</dbReference>
<dbReference type="RefSeq" id="WP_340331944.1">
    <property type="nucleotide sequence ID" value="NZ_JAZHOF010000011.1"/>
</dbReference>
<evidence type="ECO:0000313" key="2">
    <source>
        <dbReference type="EMBL" id="MEJ8574241.1"/>
    </source>
</evidence>
<dbReference type="InterPro" id="IPR005064">
    <property type="entry name" value="BUG"/>
</dbReference>
<dbReference type="CDD" id="cd07012">
    <property type="entry name" value="PBP2_Bug_TTT"/>
    <property type="match status" value="1"/>
</dbReference>
<dbReference type="Gene3D" id="3.40.190.10">
    <property type="entry name" value="Periplasmic binding protein-like II"/>
    <property type="match status" value="1"/>
</dbReference>
<reference evidence="2 3" key="1">
    <citation type="submission" date="2024-02" db="EMBL/GenBank/DDBJ databases">
        <title>Genome analysis and characterization of Microbaculum marinisediminis sp. nov., isolated from marine sediment.</title>
        <authorList>
            <person name="Du Z.-J."/>
            <person name="Ye Y.-Q."/>
            <person name="Zhang Z.-R."/>
            <person name="Yuan S.-M."/>
            <person name="Zhang X.-Y."/>
        </authorList>
    </citation>
    <scope>NUCLEOTIDE SEQUENCE [LARGE SCALE GENOMIC DNA]</scope>
    <source>
        <strain evidence="2 3">SDUM1044001</strain>
    </source>
</reference>
<dbReference type="PANTHER" id="PTHR42928:SF5">
    <property type="entry name" value="BLR1237 PROTEIN"/>
    <property type="match status" value="1"/>
</dbReference>
<dbReference type="EMBL" id="JAZHOF010000011">
    <property type="protein sequence ID" value="MEJ8574241.1"/>
    <property type="molecule type" value="Genomic_DNA"/>
</dbReference>
<comment type="similarity">
    <text evidence="1">Belongs to the UPF0065 (bug) family.</text>
</comment>
<dbReference type="SUPFAM" id="SSF53850">
    <property type="entry name" value="Periplasmic binding protein-like II"/>
    <property type="match status" value="1"/>
</dbReference>
<accession>A0AAW9S357</accession>
<gene>
    <name evidence="2" type="ORF">V3328_22345</name>
</gene>
<keyword evidence="3" id="KW-1185">Reference proteome</keyword>
<name>A0AAW9S357_9HYPH</name>
<dbReference type="PIRSF" id="PIRSF017082">
    <property type="entry name" value="YflP"/>
    <property type="match status" value="1"/>
</dbReference>
<protein>
    <submittedName>
        <fullName evidence="2">Tripartite tricarboxylate transporter substrate binding protein</fullName>
    </submittedName>
</protein>
<dbReference type="AlphaFoldDB" id="A0AAW9S357"/>
<organism evidence="2 3">
    <name type="scientific">Microbaculum marinum</name>
    <dbReference type="NCBI Taxonomy" id="1764581"/>
    <lineage>
        <taxon>Bacteria</taxon>
        <taxon>Pseudomonadati</taxon>
        <taxon>Pseudomonadota</taxon>
        <taxon>Alphaproteobacteria</taxon>
        <taxon>Hyphomicrobiales</taxon>
        <taxon>Tepidamorphaceae</taxon>
        <taxon>Microbaculum</taxon>
    </lineage>
</organism>